<dbReference type="Proteomes" id="UP000003751">
    <property type="component" value="Unassembled WGS sequence"/>
</dbReference>
<accession>E7QPF5</accession>
<reference evidence="2" key="2">
    <citation type="submission" date="2016-11" db="EMBL/GenBank/DDBJ databases">
        <authorList>
            <person name="Jaros S."/>
            <person name="Januszkiewicz K."/>
            <person name="Wedrychowicz H."/>
        </authorList>
    </citation>
    <scope>NUCLEOTIDE SEQUENCE [LARGE SCALE GENOMIC DNA]</scope>
    <source>
        <strain evidence="2">DX253</strain>
    </source>
</reference>
<keyword evidence="4" id="KW-1185">Reference proteome</keyword>
<evidence type="ECO:0000313" key="1">
    <source>
        <dbReference type="EMBL" id="EFW94116.1"/>
    </source>
</evidence>
<gene>
    <name evidence="2" type="ORF">SAMN05444342_1853</name>
    <name evidence="1" type="ORF">ZOD2009_03195</name>
</gene>
<protein>
    <submittedName>
        <fullName evidence="1">Uncharacterized protein</fullName>
    </submittedName>
</protein>
<organism evidence="1 3">
    <name type="scientific">Haladaptatus paucihalophilus DX253</name>
    <dbReference type="NCBI Taxonomy" id="797209"/>
    <lineage>
        <taxon>Archaea</taxon>
        <taxon>Methanobacteriati</taxon>
        <taxon>Methanobacteriota</taxon>
        <taxon>Stenosarchaea group</taxon>
        <taxon>Halobacteria</taxon>
        <taxon>Halobacteriales</taxon>
        <taxon>Haladaptataceae</taxon>
        <taxon>Haladaptatus</taxon>
    </lineage>
</organism>
<dbReference type="Pfam" id="PF19130">
    <property type="entry name" value="DUF5813"/>
    <property type="match status" value="1"/>
</dbReference>
<dbReference type="InterPro" id="IPR043851">
    <property type="entry name" value="DUF5813"/>
</dbReference>
<sequence length="153" mass="16725">MTQTNAVERAFGLHDGFESDDDGYLVTTTPFDGRVTVSDSIRVTVRMPMLSGVVADDSVADVVETGWFETLELRLEDAHTVVSSDDATPPTIRRDGDEVVLEVEFSGYPDKAAENAKAVVDFAEGTWMQGLIPGYDYDEPAAGMLNRAHQSYD</sequence>
<dbReference type="STRING" id="797209.GCA_000376445_01582"/>
<proteinExistence type="predicted"/>
<dbReference type="AlphaFoldDB" id="E7QPF5"/>
<dbReference type="Proteomes" id="UP000184203">
    <property type="component" value="Unassembled WGS sequence"/>
</dbReference>
<reference evidence="4" key="3">
    <citation type="submission" date="2016-11" db="EMBL/GenBank/DDBJ databases">
        <authorList>
            <person name="Varghese N."/>
            <person name="Submissions S."/>
        </authorList>
    </citation>
    <scope>NUCLEOTIDE SEQUENCE [LARGE SCALE GENOMIC DNA]</scope>
    <source>
        <strain evidence="4">DX253</strain>
    </source>
</reference>
<dbReference type="EMBL" id="FRAN01000002">
    <property type="protein sequence ID" value="SHK61312.1"/>
    <property type="molecule type" value="Genomic_DNA"/>
</dbReference>
<evidence type="ECO:0000313" key="3">
    <source>
        <dbReference type="Proteomes" id="UP000003751"/>
    </source>
</evidence>
<dbReference type="OrthoDB" id="213744at2157"/>
<name>E7QPF5_HALPU</name>
<dbReference type="EMBL" id="AEMG01000002">
    <property type="protein sequence ID" value="EFW94116.1"/>
    <property type="molecule type" value="Genomic_DNA"/>
</dbReference>
<dbReference type="PATRIC" id="fig|797209.4.peg.626"/>
<evidence type="ECO:0000313" key="2">
    <source>
        <dbReference type="EMBL" id="SHK61312.1"/>
    </source>
</evidence>
<dbReference type="RefSeq" id="WP_007976951.1">
    <property type="nucleotide sequence ID" value="NZ_AEMG01000002.1"/>
</dbReference>
<evidence type="ECO:0000313" key="4">
    <source>
        <dbReference type="Proteomes" id="UP000184203"/>
    </source>
</evidence>
<reference evidence="1 3" key="1">
    <citation type="journal article" date="2014" name="ISME J.">
        <title>Trehalose/2-sulfotrehalose biosynthesis and glycine-betaine uptake are widely spread mechanisms for osmoadaptation in the Halobacteriales.</title>
        <authorList>
            <person name="Youssef N.H."/>
            <person name="Savage-Ashlock K.N."/>
            <person name="McCully A.L."/>
            <person name="Luedtke B."/>
            <person name="Shaw E.I."/>
            <person name="Hoff W.D."/>
            <person name="Elshahed M.S."/>
        </authorList>
    </citation>
    <scope>NUCLEOTIDE SEQUENCE [LARGE SCALE GENOMIC DNA]</scope>
    <source>
        <strain evidence="1 3">DX253</strain>
    </source>
</reference>
<dbReference type="eggNOG" id="arCOG04764">
    <property type="taxonomic scope" value="Archaea"/>
</dbReference>